<gene>
    <name evidence="2" type="ORF">UFOPK3547_00559</name>
</gene>
<dbReference type="EMBL" id="CAESAN010000034">
    <property type="protein sequence ID" value="CAB4340828.1"/>
    <property type="molecule type" value="Genomic_DNA"/>
</dbReference>
<feature type="compositionally biased region" description="Basic residues" evidence="1">
    <location>
        <begin position="147"/>
        <end position="160"/>
    </location>
</feature>
<feature type="region of interest" description="Disordered" evidence="1">
    <location>
        <begin position="1"/>
        <end position="160"/>
    </location>
</feature>
<reference evidence="2" key="1">
    <citation type="submission" date="2020-05" db="EMBL/GenBank/DDBJ databases">
        <authorList>
            <person name="Chiriac C."/>
            <person name="Salcher M."/>
            <person name="Ghai R."/>
            <person name="Kavagutti S V."/>
        </authorList>
    </citation>
    <scope>NUCLEOTIDE SEQUENCE</scope>
</reference>
<organism evidence="2">
    <name type="scientific">freshwater metagenome</name>
    <dbReference type="NCBI Taxonomy" id="449393"/>
    <lineage>
        <taxon>unclassified sequences</taxon>
        <taxon>metagenomes</taxon>
        <taxon>ecological metagenomes</taxon>
    </lineage>
</organism>
<sequence length="216" mass="24255">MGKECGQSSRGFALTPGDGQSAGSRRAQRALPEPVAGVEPDRRPLGRQGAADFAVEPLCNRGRRRSGKEGASSRAGSKSAGGAARQRVGQPELEDGADQRIAQERDHQLLGRRGHRPRRLDRSAALKGRPRERCRRPDRAQGDQARDRHKRRHRHHRRADHPVVHFRLRGFDAAADHHRDAWRRHRDQHNHAALARRRRTERGACPCNDDRLGSGD</sequence>
<feature type="region of interest" description="Disordered" evidence="1">
    <location>
        <begin position="193"/>
        <end position="216"/>
    </location>
</feature>
<evidence type="ECO:0000313" key="2">
    <source>
        <dbReference type="EMBL" id="CAB4340828.1"/>
    </source>
</evidence>
<name>A0A6J5ZHN5_9ZZZZ</name>
<feature type="compositionally biased region" description="Basic and acidic residues" evidence="1">
    <location>
        <begin position="97"/>
        <end position="109"/>
    </location>
</feature>
<proteinExistence type="predicted"/>
<evidence type="ECO:0000256" key="1">
    <source>
        <dbReference type="SAM" id="MobiDB-lite"/>
    </source>
</evidence>
<feature type="compositionally biased region" description="Basic and acidic residues" evidence="1">
    <location>
        <begin position="120"/>
        <end position="146"/>
    </location>
</feature>
<accession>A0A6J5ZHN5</accession>
<dbReference type="AlphaFoldDB" id="A0A6J5ZHN5"/>
<feature type="compositionally biased region" description="Polar residues" evidence="1">
    <location>
        <begin position="1"/>
        <end position="10"/>
    </location>
</feature>
<protein>
    <submittedName>
        <fullName evidence="2">Unannotated protein</fullName>
    </submittedName>
</protein>
<feature type="compositionally biased region" description="Low complexity" evidence="1">
    <location>
        <begin position="69"/>
        <end position="85"/>
    </location>
</feature>
<feature type="compositionally biased region" description="Basic residues" evidence="1">
    <location>
        <begin position="110"/>
        <end position="119"/>
    </location>
</feature>